<sequence>MVQGGILIGPSFLGRFKEFSESIFPERSNYVRETIAEVALMYYIFLICVRVDLKLIGGRGRQPVVIGVCCLLLPFFTVFTMVHLFHRVLGNSFAQGPVLVGLCSAMPFSPVPVIFPILKELHLLNSGLGRISMSASMTNDVAGWLSLISFAAIKQYNISARRLMWFSIALVVQLAVAVFMIRPVMHWIIRQTPEGKPVKHRFVVPILLGVLVMGFFSDLMGASNLEGPMRLGVVVSDGSVLSLTLLERTESILSCFLFPLFFCSFGLKTNLFTNSSTTLSGIVAFILIVLGCQVAKMVGTIAPSMFYDLPFFDALVLSMILSFKGLVEVFTYVKLFNSKVLDEKAYTVLVLSIILTTSIISPMVVDLTSNTRQFKPDTRRTIQHSMNKSGELRILTCIHN</sequence>
<evidence type="ECO:0000313" key="1">
    <source>
        <dbReference type="EMBL" id="KAJ8650862.1"/>
    </source>
</evidence>
<accession>A0ACC2MYG7</accession>
<name>A0ACC2MYG7_PERAE</name>
<keyword evidence="2" id="KW-1185">Reference proteome</keyword>
<protein>
    <submittedName>
        <fullName evidence="1">Uncharacterized protein</fullName>
    </submittedName>
</protein>
<organism evidence="1 2">
    <name type="scientific">Persea americana</name>
    <name type="common">Avocado</name>
    <dbReference type="NCBI Taxonomy" id="3435"/>
    <lineage>
        <taxon>Eukaryota</taxon>
        <taxon>Viridiplantae</taxon>
        <taxon>Streptophyta</taxon>
        <taxon>Embryophyta</taxon>
        <taxon>Tracheophyta</taxon>
        <taxon>Spermatophyta</taxon>
        <taxon>Magnoliopsida</taxon>
        <taxon>Magnoliidae</taxon>
        <taxon>Laurales</taxon>
        <taxon>Lauraceae</taxon>
        <taxon>Persea</taxon>
    </lineage>
</organism>
<dbReference type="EMBL" id="CM056809">
    <property type="protein sequence ID" value="KAJ8650862.1"/>
    <property type="molecule type" value="Genomic_DNA"/>
</dbReference>
<evidence type="ECO:0000313" key="2">
    <source>
        <dbReference type="Proteomes" id="UP001234297"/>
    </source>
</evidence>
<comment type="caution">
    <text evidence="1">The sequence shown here is derived from an EMBL/GenBank/DDBJ whole genome shotgun (WGS) entry which is preliminary data.</text>
</comment>
<proteinExistence type="predicted"/>
<dbReference type="Proteomes" id="UP001234297">
    <property type="component" value="Chromosome 1"/>
</dbReference>
<gene>
    <name evidence="1" type="ORF">MRB53_003885</name>
</gene>
<reference evidence="1 2" key="1">
    <citation type="journal article" date="2022" name="Hortic Res">
        <title>A haplotype resolved chromosomal level avocado genome allows analysis of novel avocado genes.</title>
        <authorList>
            <person name="Nath O."/>
            <person name="Fletcher S.J."/>
            <person name="Hayward A."/>
            <person name="Shaw L.M."/>
            <person name="Masouleh A.K."/>
            <person name="Furtado A."/>
            <person name="Henry R.J."/>
            <person name="Mitter N."/>
        </authorList>
    </citation>
    <scope>NUCLEOTIDE SEQUENCE [LARGE SCALE GENOMIC DNA]</scope>
    <source>
        <strain evidence="2">cv. Hass</strain>
    </source>
</reference>